<keyword evidence="4 5" id="KW-0472">Membrane</keyword>
<dbReference type="PANTHER" id="PTHR28165">
    <property type="entry name" value="NON-CLASSICAL EXPORT PROTEIN 2-RELATED"/>
    <property type="match status" value="1"/>
</dbReference>
<evidence type="ECO:0000256" key="2">
    <source>
        <dbReference type="ARBA" id="ARBA00022692"/>
    </source>
</evidence>
<organism evidence="7 8">
    <name type="scientific">Starmerella bacillaris</name>
    <name type="common">Yeast</name>
    <name type="synonym">Candida zemplinina</name>
    <dbReference type="NCBI Taxonomy" id="1247836"/>
    <lineage>
        <taxon>Eukaryota</taxon>
        <taxon>Fungi</taxon>
        <taxon>Dikarya</taxon>
        <taxon>Ascomycota</taxon>
        <taxon>Saccharomycotina</taxon>
        <taxon>Dipodascomycetes</taxon>
        <taxon>Dipodascales</taxon>
        <taxon>Trichomonascaceae</taxon>
        <taxon>Starmerella</taxon>
    </lineage>
</organism>
<evidence type="ECO:0000256" key="1">
    <source>
        <dbReference type="ARBA" id="ARBA00004141"/>
    </source>
</evidence>
<dbReference type="Pfam" id="PF01284">
    <property type="entry name" value="MARVEL"/>
    <property type="match status" value="1"/>
</dbReference>
<feature type="transmembrane region" description="Helical" evidence="5">
    <location>
        <begin position="7"/>
        <end position="30"/>
    </location>
</feature>
<keyword evidence="2 5" id="KW-0812">Transmembrane</keyword>
<sequence>MAALGDTIIRVILLVFSITALGLVAALVHLDDGSNRVRFAVFSAAFSILFGGFYGLTASFIQALYIPFVMGTVDFLNMVFLFAGATAVAARTGAGSCSNKSNLEHHNFDSSKECRLAQASSAFLYFSWACACGNLVYSIFAILNGGSFGVPRRRSTVPRTGIPTASQV</sequence>
<dbReference type="Proteomes" id="UP001362899">
    <property type="component" value="Unassembled WGS sequence"/>
</dbReference>
<dbReference type="InterPro" id="IPR008253">
    <property type="entry name" value="Marvel"/>
</dbReference>
<accession>A0AAV5RFI1</accession>
<evidence type="ECO:0000259" key="6">
    <source>
        <dbReference type="Pfam" id="PF01284"/>
    </source>
</evidence>
<comment type="subcellular location">
    <subcellularLocation>
        <location evidence="1">Membrane</location>
        <topology evidence="1">Multi-pass membrane protein</topology>
    </subcellularLocation>
</comment>
<evidence type="ECO:0000313" key="8">
    <source>
        <dbReference type="Proteomes" id="UP001362899"/>
    </source>
</evidence>
<evidence type="ECO:0000256" key="3">
    <source>
        <dbReference type="ARBA" id="ARBA00022989"/>
    </source>
</evidence>
<dbReference type="GO" id="GO:0072659">
    <property type="term" value="P:protein localization to plasma membrane"/>
    <property type="evidence" value="ECO:0007669"/>
    <property type="project" value="TreeGrafter"/>
</dbReference>
<keyword evidence="3 5" id="KW-1133">Transmembrane helix</keyword>
<comment type="caution">
    <text evidence="7">The sequence shown here is derived from an EMBL/GenBank/DDBJ whole genome shotgun (WGS) entry which is preliminary data.</text>
</comment>
<dbReference type="InterPro" id="IPR052649">
    <property type="entry name" value="NCE102-like"/>
</dbReference>
<dbReference type="GO" id="GO:0005886">
    <property type="term" value="C:plasma membrane"/>
    <property type="evidence" value="ECO:0007669"/>
    <property type="project" value="TreeGrafter"/>
</dbReference>
<evidence type="ECO:0000256" key="4">
    <source>
        <dbReference type="ARBA" id="ARBA00023136"/>
    </source>
</evidence>
<dbReference type="PANTHER" id="PTHR28165:SF1">
    <property type="entry name" value="NON-CLASSICAL EXPORT PROTEIN 2-RELATED"/>
    <property type="match status" value="1"/>
</dbReference>
<reference evidence="7 8" key="1">
    <citation type="journal article" date="2023" name="Elife">
        <title>Identification of key yeast species and microbe-microbe interactions impacting larval growth of Drosophila in the wild.</title>
        <authorList>
            <person name="Mure A."/>
            <person name="Sugiura Y."/>
            <person name="Maeda R."/>
            <person name="Honda K."/>
            <person name="Sakurai N."/>
            <person name="Takahashi Y."/>
            <person name="Watada M."/>
            <person name="Katoh T."/>
            <person name="Gotoh A."/>
            <person name="Gotoh Y."/>
            <person name="Taniguchi I."/>
            <person name="Nakamura K."/>
            <person name="Hayashi T."/>
            <person name="Katayama T."/>
            <person name="Uemura T."/>
            <person name="Hattori Y."/>
        </authorList>
    </citation>
    <scope>NUCLEOTIDE SEQUENCE [LARGE SCALE GENOMIC DNA]</scope>
    <source>
        <strain evidence="7 8">SB-73</strain>
    </source>
</reference>
<feature type="transmembrane region" description="Helical" evidence="5">
    <location>
        <begin position="36"/>
        <end position="56"/>
    </location>
</feature>
<feature type="transmembrane region" description="Helical" evidence="5">
    <location>
        <begin position="63"/>
        <end position="83"/>
    </location>
</feature>
<dbReference type="GO" id="GO:0032126">
    <property type="term" value="C:eisosome"/>
    <property type="evidence" value="ECO:0007669"/>
    <property type="project" value="TreeGrafter"/>
</dbReference>
<dbReference type="GO" id="GO:0070941">
    <property type="term" value="P:eisosome assembly"/>
    <property type="evidence" value="ECO:0007669"/>
    <property type="project" value="TreeGrafter"/>
</dbReference>
<feature type="transmembrane region" description="Helical" evidence="5">
    <location>
        <begin position="122"/>
        <end position="143"/>
    </location>
</feature>
<name>A0AAV5RFI1_STABA</name>
<dbReference type="EMBL" id="BTGC01000003">
    <property type="protein sequence ID" value="GMM49868.1"/>
    <property type="molecule type" value="Genomic_DNA"/>
</dbReference>
<proteinExistence type="predicted"/>
<evidence type="ECO:0000256" key="5">
    <source>
        <dbReference type="SAM" id="Phobius"/>
    </source>
</evidence>
<gene>
    <name evidence="7" type="ORF">DASB73_008260</name>
</gene>
<evidence type="ECO:0000313" key="7">
    <source>
        <dbReference type="EMBL" id="GMM49868.1"/>
    </source>
</evidence>
<dbReference type="AlphaFoldDB" id="A0AAV5RFI1"/>
<feature type="domain" description="MARVEL" evidence="6">
    <location>
        <begin position="5"/>
        <end position="136"/>
    </location>
</feature>
<protein>
    <submittedName>
        <fullName evidence="7">Nce102 protein</fullName>
    </submittedName>
</protein>
<keyword evidence="8" id="KW-1185">Reference proteome</keyword>